<accession>B9TMG7</accession>
<evidence type="ECO:0000313" key="2">
    <source>
        <dbReference type="EMBL" id="EEF22947.1"/>
    </source>
</evidence>
<gene>
    <name evidence="2" type="ORF">RCOM_2024910</name>
</gene>
<organism evidence="2 3">
    <name type="scientific">Ricinus communis</name>
    <name type="common">Castor bean</name>
    <dbReference type="NCBI Taxonomy" id="3988"/>
    <lineage>
        <taxon>Eukaryota</taxon>
        <taxon>Viridiplantae</taxon>
        <taxon>Streptophyta</taxon>
        <taxon>Embryophyta</taxon>
        <taxon>Tracheophyta</taxon>
        <taxon>Spermatophyta</taxon>
        <taxon>Magnoliopsida</taxon>
        <taxon>eudicotyledons</taxon>
        <taxon>Gunneridae</taxon>
        <taxon>Pentapetalae</taxon>
        <taxon>rosids</taxon>
        <taxon>fabids</taxon>
        <taxon>Malpighiales</taxon>
        <taxon>Euphorbiaceae</taxon>
        <taxon>Acalyphoideae</taxon>
        <taxon>Acalypheae</taxon>
        <taxon>Ricinus</taxon>
    </lineage>
</organism>
<dbReference type="Proteomes" id="UP000008311">
    <property type="component" value="Unassembled WGS sequence"/>
</dbReference>
<dbReference type="AlphaFoldDB" id="B9TMG7"/>
<protein>
    <submittedName>
        <fullName evidence="2">Uncharacterized protein</fullName>
    </submittedName>
</protein>
<sequence length="326" mass="34744">MVVTSVRASHSGLPTSSEISSASSSAFSFSRSRKRVQTAMRCSSGDNAHASKAARAAVVACATSSAVDSWLDQVCLPVAGLMVTSSGPLPGSHSPLMKLLMFATKLAIVLPRIESQGAHAVAAMAVQELLLRLRQGDGAVDRHRLRQNHAEIFHVGVGDQHRLGHRALRRAGGIPVGRRSNLGQRAVTHGTQLGHARLQHRAGVEDVDVAFEVHALLLQQPARGRGGGVHLADDLLRVLRQIGHVQRLARHQLGDERFFADGGQRVDVIEVHLEEVAAQALVERGAAALLLVAAHLGDQLFGEQVRELRDEQEAALGQQLAVVAAA</sequence>
<feature type="region of interest" description="Disordered" evidence="1">
    <location>
        <begin position="1"/>
        <end position="20"/>
    </location>
</feature>
<evidence type="ECO:0000313" key="3">
    <source>
        <dbReference type="Proteomes" id="UP000008311"/>
    </source>
</evidence>
<feature type="compositionally biased region" description="Polar residues" evidence="1">
    <location>
        <begin position="1"/>
        <end position="15"/>
    </location>
</feature>
<name>B9TMG7_RICCO</name>
<dbReference type="InParanoid" id="B9TMG7"/>
<reference evidence="3" key="1">
    <citation type="journal article" date="2010" name="Nat. Biotechnol.">
        <title>Draft genome sequence of the oilseed species Ricinus communis.</title>
        <authorList>
            <person name="Chan A.P."/>
            <person name="Crabtree J."/>
            <person name="Zhao Q."/>
            <person name="Lorenzi H."/>
            <person name="Orvis J."/>
            <person name="Puiu D."/>
            <person name="Melake-Berhan A."/>
            <person name="Jones K.M."/>
            <person name="Redman J."/>
            <person name="Chen G."/>
            <person name="Cahoon E.B."/>
            <person name="Gedil M."/>
            <person name="Stanke M."/>
            <person name="Haas B.J."/>
            <person name="Wortman J.R."/>
            <person name="Fraser-Liggett C.M."/>
            <person name="Ravel J."/>
            <person name="Rabinowicz P.D."/>
        </authorList>
    </citation>
    <scope>NUCLEOTIDE SEQUENCE [LARGE SCALE GENOMIC DNA]</scope>
    <source>
        <strain evidence="3">cv. Hale</strain>
    </source>
</reference>
<keyword evidence="3" id="KW-1185">Reference proteome</keyword>
<evidence type="ECO:0000256" key="1">
    <source>
        <dbReference type="SAM" id="MobiDB-lite"/>
    </source>
</evidence>
<dbReference type="EMBL" id="EQ989127">
    <property type="protein sequence ID" value="EEF22947.1"/>
    <property type="molecule type" value="Genomic_DNA"/>
</dbReference>
<proteinExistence type="predicted"/>